<accession>A0ABD6EF76</accession>
<gene>
    <name evidence="1" type="ORF">AB6A40_005353</name>
</gene>
<reference evidence="1 2" key="1">
    <citation type="submission" date="2024-08" db="EMBL/GenBank/DDBJ databases">
        <title>Gnathostoma spinigerum genome.</title>
        <authorList>
            <person name="Gonzalez-Bertolin B."/>
            <person name="Monzon S."/>
            <person name="Zaballos A."/>
            <person name="Jimenez P."/>
            <person name="Dekumyoy P."/>
            <person name="Varona S."/>
            <person name="Cuesta I."/>
            <person name="Sumanam S."/>
            <person name="Adisakwattana P."/>
            <person name="Gasser R.B."/>
            <person name="Hernandez-Gonzalez A."/>
            <person name="Young N.D."/>
            <person name="Perteguer M.J."/>
        </authorList>
    </citation>
    <scope>NUCLEOTIDE SEQUENCE [LARGE SCALE GENOMIC DNA]</scope>
    <source>
        <strain evidence="1">AL3</strain>
        <tissue evidence="1">Liver</tissue>
    </source>
</reference>
<dbReference type="EMBL" id="JBGFUD010003370">
    <property type="protein sequence ID" value="MFH4978644.1"/>
    <property type="molecule type" value="Genomic_DNA"/>
</dbReference>
<dbReference type="AlphaFoldDB" id="A0ABD6EF76"/>
<sequence length="114" mass="13148">MLYITKHGRKTGLKSPTSHLNFALWKLACGTATFALFNLPHVIFETYVILQKPCFVVRRYSRLVKIIASTRYGLLMRSVVDPTIGLTMDSLMRYSAYESYIITRVKYRLTDMSS</sequence>
<organism evidence="1 2">
    <name type="scientific">Gnathostoma spinigerum</name>
    <dbReference type="NCBI Taxonomy" id="75299"/>
    <lineage>
        <taxon>Eukaryota</taxon>
        <taxon>Metazoa</taxon>
        <taxon>Ecdysozoa</taxon>
        <taxon>Nematoda</taxon>
        <taxon>Chromadorea</taxon>
        <taxon>Rhabditida</taxon>
        <taxon>Spirurina</taxon>
        <taxon>Gnathostomatomorpha</taxon>
        <taxon>Gnathostomatoidea</taxon>
        <taxon>Gnathostomatidae</taxon>
        <taxon>Gnathostoma</taxon>
    </lineage>
</organism>
<keyword evidence="2" id="KW-1185">Reference proteome</keyword>
<protein>
    <submittedName>
        <fullName evidence="1">Uncharacterized protein</fullName>
    </submittedName>
</protein>
<name>A0ABD6EF76_9BILA</name>
<proteinExistence type="predicted"/>
<comment type="caution">
    <text evidence="1">The sequence shown here is derived from an EMBL/GenBank/DDBJ whole genome shotgun (WGS) entry which is preliminary data.</text>
</comment>
<evidence type="ECO:0000313" key="2">
    <source>
        <dbReference type="Proteomes" id="UP001608902"/>
    </source>
</evidence>
<dbReference type="Proteomes" id="UP001608902">
    <property type="component" value="Unassembled WGS sequence"/>
</dbReference>
<evidence type="ECO:0000313" key="1">
    <source>
        <dbReference type="EMBL" id="MFH4978644.1"/>
    </source>
</evidence>